<dbReference type="PANTHER" id="PTHR11091:SF0">
    <property type="entry name" value="MALATE DEHYDROGENASE"/>
    <property type="match status" value="1"/>
</dbReference>
<evidence type="ECO:0000256" key="2">
    <source>
        <dbReference type="ARBA" id="ARBA00023002"/>
    </source>
</evidence>
<dbReference type="InterPro" id="IPR036111">
    <property type="entry name" value="Mal/L-sulfo/L-lacto_DH-like_sf"/>
</dbReference>
<evidence type="ECO:0000313" key="3">
    <source>
        <dbReference type="EMBL" id="TCN18418.1"/>
    </source>
</evidence>
<comment type="similarity">
    <text evidence="1">Belongs to the LDH2/MDH2 oxidoreductase family.</text>
</comment>
<keyword evidence="4" id="KW-1185">Reference proteome</keyword>
<evidence type="ECO:0000256" key="1">
    <source>
        <dbReference type="ARBA" id="ARBA00006056"/>
    </source>
</evidence>
<reference evidence="3 4" key="1">
    <citation type="journal article" date="2015" name="Stand. Genomic Sci.">
        <title>Genomic Encyclopedia of Bacterial and Archaeal Type Strains, Phase III: the genomes of soil and plant-associated and newly described type strains.</title>
        <authorList>
            <person name="Whitman W.B."/>
            <person name="Woyke T."/>
            <person name="Klenk H.P."/>
            <person name="Zhou Y."/>
            <person name="Lilburn T.G."/>
            <person name="Beck B.J."/>
            <person name="De Vos P."/>
            <person name="Vandamme P."/>
            <person name="Eisen J.A."/>
            <person name="Garrity G."/>
            <person name="Hugenholtz P."/>
            <person name="Kyrpides N.C."/>
        </authorList>
    </citation>
    <scope>NUCLEOTIDE SEQUENCE [LARGE SCALE GENOMIC DNA]</scope>
    <source>
        <strain evidence="3 4">CV53</strain>
    </source>
</reference>
<gene>
    <name evidence="3" type="ORF">EV146_12016</name>
</gene>
<dbReference type="Pfam" id="PF02615">
    <property type="entry name" value="Ldh_2"/>
    <property type="match status" value="1"/>
</dbReference>
<sequence>MTSTIINHEKLKDLVVNKLVEGGLIEDHANTVADVLVHADLRGVSSHGVLRTEHYVRRLAEGGLNPNPQFKVKSTGPSSAIFDGDDGIGHVVAKKAMDHAIELANKNGIGTVAVVNSSHCGALSYFVKQAAEAGFIGMAVTHTDKVVVPFGGAEPFFGTNPIAFGFPANKHKPVILDMATSNVAFGKVLHAREAGTSIPSDWGVDKEGTPTSNPHEVNALLPFAGPKGYGMAMVVDILSGLLTGSAFGPHIVTMYGDYNKKRKLGHFLFVINPSVFTDHQAFLENMDRMIEEIHQTKPAQGFDQVMVPGEPEQLREDDRLVNGVPVTQTVYDYLSKN</sequence>
<dbReference type="EMBL" id="SLVV01000020">
    <property type="protein sequence ID" value="TCN18418.1"/>
    <property type="molecule type" value="Genomic_DNA"/>
</dbReference>
<dbReference type="NCBIfam" id="NF011599">
    <property type="entry name" value="PRK15025.1"/>
    <property type="match status" value="1"/>
</dbReference>
<dbReference type="PANTHER" id="PTHR11091">
    <property type="entry name" value="OXIDOREDUCTASE-RELATED"/>
    <property type="match status" value="1"/>
</dbReference>
<dbReference type="GO" id="GO:0016491">
    <property type="term" value="F:oxidoreductase activity"/>
    <property type="evidence" value="ECO:0007669"/>
    <property type="project" value="UniProtKB-KW"/>
</dbReference>
<keyword evidence="2" id="KW-0560">Oxidoreductase</keyword>
<dbReference type="InterPro" id="IPR043144">
    <property type="entry name" value="Mal/L-sulf/L-lact_DH-like_ah"/>
</dbReference>
<dbReference type="Gene3D" id="1.10.1530.10">
    <property type="match status" value="1"/>
</dbReference>
<organism evidence="3 4">
    <name type="scientific">Mesobacillus foraminis</name>
    <dbReference type="NCBI Taxonomy" id="279826"/>
    <lineage>
        <taxon>Bacteria</taxon>
        <taxon>Bacillati</taxon>
        <taxon>Bacillota</taxon>
        <taxon>Bacilli</taxon>
        <taxon>Bacillales</taxon>
        <taxon>Bacillaceae</taxon>
        <taxon>Mesobacillus</taxon>
    </lineage>
</organism>
<accession>A0A4R2AWM2</accession>
<dbReference type="Proteomes" id="UP000295689">
    <property type="component" value="Unassembled WGS sequence"/>
</dbReference>
<dbReference type="InterPro" id="IPR003767">
    <property type="entry name" value="Malate/L-lactate_DH-like"/>
</dbReference>
<comment type="caution">
    <text evidence="3">The sequence shown here is derived from an EMBL/GenBank/DDBJ whole genome shotgun (WGS) entry which is preliminary data.</text>
</comment>
<name>A0A4R2AWM2_9BACI</name>
<dbReference type="SUPFAM" id="SSF89733">
    <property type="entry name" value="L-sulfolactate dehydrogenase-like"/>
    <property type="match status" value="1"/>
</dbReference>
<dbReference type="InterPro" id="IPR043143">
    <property type="entry name" value="Mal/L-sulf/L-lact_DH-like_NADP"/>
</dbReference>
<dbReference type="Gene3D" id="3.30.1370.60">
    <property type="entry name" value="Hypothetical oxidoreductase yiak, domain 2"/>
    <property type="match status" value="1"/>
</dbReference>
<dbReference type="AlphaFoldDB" id="A0A4R2AWM2"/>
<proteinExistence type="inferred from homology"/>
<dbReference type="RefSeq" id="WP_132011417.1">
    <property type="nucleotide sequence ID" value="NZ_JABUHM010000003.1"/>
</dbReference>
<evidence type="ECO:0000313" key="4">
    <source>
        <dbReference type="Proteomes" id="UP000295689"/>
    </source>
</evidence>
<protein>
    <submittedName>
        <fullName evidence="3">Ureidoglycolate dehydrogenase (NAD+)</fullName>
    </submittedName>
</protein>